<dbReference type="AlphaFoldDB" id="A0A1T3P4X6"/>
<feature type="region of interest" description="Disordered" evidence="1">
    <location>
        <begin position="198"/>
        <end position="225"/>
    </location>
</feature>
<keyword evidence="4" id="KW-1185">Reference proteome</keyword>
<evidence type="ECO:0000313" key="3">
    <source>
        <dbReference type="EMBL" id="OPC84157.1"/>
    </source>
</evidence>
<dbReference type="Proteomes" id="UP000190037">
    <property type="component" value="Unassembled WGS sequence"/>
</dbReference>
<feature type="compositionally biased region" description="Basic and acidic residues" evidence="1">
    <location>
        <begin position="202"/>
        <end position="225"/>
    </location>
</feature>
<evidence type="ECO:0000313" key="4">
    <source>
        <dbReference type="Proteomes" id="UP000190037"/>
    </source>
</evidence>
<reference evidence="3 4" key="1">
    <citation type="submission" date="2017-03" db="EMBL/GenBank/DDBJ databases">
        <title>Draft genome sequence of Streptomyces scabrisporus NF3, endophyte isolated from Amphipterygium adstringens.</title>
        <authorList>
            <person name="Vazquez M."/>
            <person name="Ceapa C.D."/>
            <person name="Rodriguez Luna D."/>
            <person name="Sanchez Esquivel S."/>
        </authorList>
    </citation>
    <scope>NUCLEOTIDE SEQUENCE [LARGE SCALE GENOMIC DNA]</scope>
    <source>
        <strain evidence="3 4">NF3</strain>
    </source>
</reference>
<dbReference type="STRING" id="159449.B4N89_27410"/>
<dbReference type="Pfam" id="PF24623">
    <property type="entry name" value="Phage_zn_bind_8"/>
    <property type="match status" value="1"/>
</dbReference>
<gene>
    <name evidence="3" type="ORF">B4N89_27410</name>
</gene>
<comment type="caution">
    <text evidence="3">The sequence shown here is derived from an EMBL/GenBank/DDBJ whole genome shotgun (WGS) entry which is preliminary data.</text>
</comment>
<organism evidence="3 4">
    <name type="scientific">Embleya scabrispora</name>
    <dbReference type="NCBI Taxonomy" id="159449"/>
    <lineage>
        <taxon>Bacteria</taxon>
        <taxon>Bacillati</taxon>
        <taxon>Actinomycetota</taxon>
        <taxon>Actinomycetes</taxon>
        <taxon>Kitasatosporales</taxon>
        <taxon>Streptomycetaceae</taxon>
        <taxon>Embleya</taxon>
    </lineage>
</organism>
<dbReference type="InterPro" id="IPR056911">
    <property type="entry name" value="Phage_Znf_bind_put"/>
</dbReference>
<accession>A0A1T3P4X6</accession>
<protein>
    <recommendedName>
        <fullName evidence="2">DNA-binding phage zinc finger domain-containing protein</fullName>
    </recommendedName>
</protein>
<dbReference type="OrthoDB" id="4764618at2"/>
<dbReference type="EMBL" id="MWQN01000001">
    <property type="protein sequence ID" value="OPC84157.1"/>
    <property type="molecule type" value="Genomic_DNA"/>
</dbReference>
<name>A0A1T3P4X6_9ACTN</name>
<evidence type="ECO:0000259" key="2">
    <source>
        <dbReference type="Pfam" id="PF24623"/>
    </source>
</evidence>
<feature type="domain" description="DNA-binding phage zinc finger" evidence="2">
    <location>
        <begin position="182"/>
        <end position="223"/>
    </location>
</feature>
<evidence type="ECO:0000256" key="1">
    <source>
        <dbReference type="SAM" id="MobiDB-lite"/>
    </source>
</evidence>
<sequence length="225" mass="24471">MMDEVEAVDLVRWVQALCPQQHIDRLTGEAWFEVLEPFDFEECKAAATVCAREKPFVAPAEIIAEVRRVHAERLASLVLYEPAPGEDVEGYLERLRAQIAAVASGRSVPEIARASGPRLQLVSGGAGLRALPPEVEAVVGGLRHPARSVRCPLCGAREGFSCHYSDRRVVPTGAHAERVAVWAVQRVVCPACSAVPGTPCRRSPDESLRQPAHSERVQVAEREAA</sequence>
<proteinExistence type="predicted"/>